<keyword evidence="1" id="KW-0472">Membrane</keyword>
<evidence type="ECO:0000256" key="1">
    <source>
        <dbReference type="SAM" id="Phobius"/>
    </source>
</evidence>
<dbReference type="EMBL" id="DSFE01000008">
    <property type="protein sequence ID" value="HEU97288.1"/>
    <property type="molecule type" value="Genomic_DNA"/>
</dbReference>
<evidence type="ECO:0000313" key="2">
    <source>
        <dbReference type="EMBL" id="HEU97288.1"/>
    </source>
</evidence>
<feature type="transmembrane region" description="Helical" evidence="1">
    <location>
        <begin position="132"/>
        <end position="153"/>
    </location>
</feature>
<protein>
    <recommendedName>
        <fullName evidence="3">Site-2 protease family protein</fullName>
    </recommendedName>
</protein>
<dbReference type="AlphaFoldDB" id="A0A7C2UIS6"/>
<dbReference type="PANTHER" id="PTHR35864:SF1">
    <property type="entry name" value="ZINC METALLOPROTEASE YWHC-RELATED"/>
    <property type="match status" value="1"/>
</dbReference>
<feature type="transmembrane region" description="Helical" evidence="1">
    <location>
        <begin position="107"/>
        <end position="126"/>
    </location>
</feature>
<feature type="transmembrane region" description="Helical" evidence="1">
    <location>
        <begin position="165"/>
        <end position="182"/>
    </location>
</feature>
<accession>A0A7C2UIS6</accession>
<evidence type="ECO:0008006" key="3">
    <source>
        <dbReference type="Google" id="ProtNLM"/>
    </source>
</evidence>
<organism evidence="2">
    <name type="scientific">Fervidicoccus fontis</name>
    <dbReference type="NCBI Taxonomy" id="683846"/>
    <lineage>
        <taxon>Archaea</taxon>
        <taxon>Thermoproteota</taxon>
        <taxon>Thermoprotei</taxon>
        <taxon>Fervidicoccales</taxon>
        <taxon>Fervidicoccaceae</taxon>
        <taxon>Fervidicoccus</taxon>
    </lineage>
</organism>
<name>A0A7C2UIS6_9CREN</name>
<keyword evidence="1" id="KW-1133">Transmembrane helix</keyword>
<gene>
    <name evidence="2" type="ORF">ENO36_00325</name>
</gene>
<proteinExistence type="predicted"/>
<comment type="caution">
    <text evidence="2">The sequence shown here is derived from an EMBL/GenBank/DDBJ whole genome shotgun (WGS) entry which is preliminary data.</text>
</comment>
<dbReference type="PANTHER" id="PTHR35864">
    <property type="entry name" value="ZINC METALLOPROTEASE MJ0611-RELATED"/>
    <property type="match status" value="1"/>
</dbReference>
<feature type="transmembrane region" description="Helical" evidence="1">
    <location>
        <begin position="21"/>
        <end position="46"/>
    </location>
</feature>
<sequence>MFSGIVYKLNERESVALSVGALSVVAALVGKFSYQGLIAVLIGFFFHEMAHRYFARKSNCSSRFVLDPLGLLITLLSSILPIAFLAPGYVGIYCYGNVLERRDMLRISASGIFTNLLISLVGMLLFRFSPNFFSVLSMINAWFALFNLIPFGPFDGAKIFSLSKLVWVGLFASSLAFYLFWIL</sequence>
<feature type="transmembrane region" description="Helical" evidence="1">
    <location>
        <begin position="71"/>
        <end position="95"/>
    </location>
</feature>
<dbReference type="Proteomes" id="UP000885664">
    <property type="component" value="Unassembled WGS sequence"/>
</dbReference>
<reference evidence="2" key="1">
    <citation type="journal article" date="2020" name="mSystems">
        <title>Genome- and Community-Level Interaction Insights into Carbon Utilization and Element Cycling Functions of Hydrothermarchaeota in Hydrothermal Sediment.</title>
        <authorList>
            <person name="Zhou Z."/>
            <person name="Liu Y."/>
            <person name="Xu W."/>
            <person name="Pan J."/>
            <person name="Luo Z.H."/>
            <person name="Li M."/>
        </authorList>
    </citation>
    <scope>NUCLEOTIDE SEQUENCE [LARGE SCALE GENOMIC DNA]</scope>
    <source>
        <strain evidence="2">SpSt-1259</strain>
    </source>
</reference>
<dbReference type="InterPro" id="IPR052348">
    <property type="entry name" value="Metallopeptidase_M50B"/>
</dbReference>
<keyword evidence="1" id="KW-0812">Transmembrane</keyword>